<sequence length="114" mass="12326">MGRAETYLAEGLMTAAEVAGFLLETCPTLRYYKAFMFGSSLHGIGSDYDVLVVGPSGAPLVRLKSELRAAGAELPLDILYMVPEEAEDTAFVARKGCIPLSLLARSLCEIQKRI</sequence>
<dbReference type="EMBL" id="RBNX01000164">
    <property type="protein sequence ID" value="RML79150.1"/>
    <property type="molecule type" value="Genomic_DNA"/>
</dbReference>
<gene>
    <name evidence="1" type="ORF">ALQ89_05206</name>
</gene>
<dbReference type="AlphaFoldDB" id="A0AAX1VRF1"/>
<dbReference type="InterPro" id="IPR043519">
    <property type="entry name" value="NT_sf"/>
</dbReference>
<accession>A0AAX1VRF1</accession>
<evidence type="ECO:0000313" key="2">
    <source>
        <dbReference type="Proteomes" id="UP000280350"/>
    </source>
</evidence>
<evidence type="ECO:0008006" key="3">
    <source>
        <dbReference type="Google" id="ProtNLM"/>
    </source>
</evidence>
<organism evidence="1 2">
    <name type="scientific">Pseudomonas amygdali pv. tabaci</name>
    <name type="common">Pseudomonas syringae pv. tabaci</name>
    <dbReference type="NCBI Taxonomy" id="322"/>
    <lineage>
        <taxon>Bacteria</taxon>
        <taxon>Pseudomonadati</taxon>
        <taxon>Pseudomonadota</taxon>
        <taxon>Gammaproteobacteria</taxon>
        <taxon>Pseudomonadales</taxon>
        <taxon>Pseudomonadaceae</taxon>
        <taxon>Pseudomonas</taxon>
        <taxon>Pseudomonas amygdali</taxon>
    </lineage>
</organism>
<dbReference type="SUPFAM" id="SSF81301">
    <property type="entry name" value="Nucleotidyltransferase"/>
    <property type="match status" value="1"/>
</dbReference>
<evidence type="ECO:0000313" key="1">
    <source>
        <dbReference type="EMBL" id="RML79150.1"/>
    </source>
</evidence>
<name>A0AAX1VRF1_PSEAJ</name>
<comment type="caution">
    <text evidence="1">The sequence shown here is derived from an EMBL/GenBank/DDBJ whole genome shotgun (WGS) entry which is preliminary data.</text>
</comment>
<dbReference type="Proteomes" id="UP000280350">
    <property type="component" value="Unassembled WGS sequence"/>
</dbReference>
<reference evidence="1 2" key="1">
    <citation type="submission" date="2018-08" db="EMBL/GenBank/DDBJ databases">
        <title>Recombination of ecologically and evolutionarily significant loci maintains genetic cohesion in the Pseudomonas syringae species complex.</title>
        <authorList>
            <person name="Dillon M."/>
            <person name="Thakur S."/>
            <person name="Almeida R.N.D."/>
            <person name="Weir B.S."/>
            <person name="Guttman D.S."/>
        </authorList>
    </citation>
    <scope>NUCLEOTIDE SEQUENCE [LARGE SCALE GENOMIC DNA]</scope>
    <source>
        <strain evidence="1 2">ICMP 2851</strain>
    </source>
</reference>
<proteinExistence type="predicted"/>
<protein>
    <recommendedName>
        <fullName evidence="3">Polymerase nucleotidyl transferase domain-containing protein</fullName>
    </recommendedName>
</protein>